<evidence type="ECO:0000313" key="6">
    <source>
        <dbReference type="EMBL" id="BBZ11372.1"/>
    </source>
</evidence>
<keyword evidence="3" id="KW-0560">Oxidoreductase</keyword>
<proteinExistence type="predicted"/>
<dbReference type="Proteomes" id="UP000467379">
    <property type="component" value="Chromosome"/>
</dbReference>
<dbReference type="Gene3D" id="3.20.20.30">
    <property type="entry name" value="Luciferase-like domain"/>
    <property type="match status" value="1"/>
</dbReference>
<keyword evidence="4" id="KW-0503">Monooxygenase</keyword>
<evidence type="ECO:0000256" key="3">
    <source>
        <dbReference type="ARBA" id="ARBA00023002"/>
    </source>
</evidence>
<keyword evidence="7" id="KW-1185">Reference proteome</keyword>
<feature type="domain" description="Luciferase-like" evidence="5">
    <location>
        <begin position="3"/>
        <end position="122"/>
    </location>
</feature>
<dbReference type="PANTHER" id="PTHR42847">
    <property type="entry name" value="ALKANESULFONATE MONOOXYGENASE"/>
    <property type="match status" value="1"/>
</dbReference>
<dbReference type="PANTHER" id="PTHR42847:SF4">
    <property type="entry name" value="ALKANESULFONATE MONOOXYGENASE-RELATED"/>
    <property type="match status" value="1"/>
</dbReference>
<evidence type="ECO:0000256" key="4">
    <source>
        <dbReference type="ARBA" id="ARBA00023033"/>
    </source>
</evidence>
<dbReference type="InterPro" id="IPR050172">
    <property type="entry name" value="SsuD_RutA_monooxygenase"/>
</dbReference>
<organism evidence="6 7">
    <name type="scientific">Mycobacterium branderi</name>
    <dbReference type="NCBI Taxonomy" id="43348"/>
    <lineage>
        <taxon>Bacteria</taxon>
        <taxon>Bacillati</taxon>
        <taxon>Actinomycetota</taxon>
        <taxon>Actinomycetes</taxon>
        <taxon>Mycobacteriales</taxon>
        <taxon>Mycobacteriaceae</taxon>
        <taxon>Mycobacterium</taxon>
    </lineage>
</organism>
<keyword evidence="2" id="KW-0288">FMN</keyword>
<reference evidence="6 7" key="1">
    <citation type="journal article" date="2019" name="Emerg. Microbes Infect.">
        <title>Comprehensive subspecies identification of 175 nontuberculous mycobacteria species based on 7547 genomic profiles.</title>
        <authorList>
            <person name="Matsumoto Y."/>
            <person name="Kinjo T."/>
            <person name="Motooka D."/>
            <person name="Nabeya D."/>
            <person name="Jung N."/>
            <person name="Uechi K."/>
            <person name="Horii T."/>
            <person name="Iida T."/>
            <person name="Fujita J."/>
            <person name="Nakamura S."/>
        </authorList>
    </citation>
    <scope>NUCLEOTIDE SEQUENCE [LARGE SCALE GENOMIC DNA]</scope>
    <source>
        <strain evidence="6 7">JCM 12687</strain>
    </source>
</reference>
<evidence type="ECO:0000313" key="7">
    <source>
        <dbReference type="Proteomes" id="UP000467379"/>
    </source>
</evidence>
<evidence type="ECO:0000256" key="1">
    <source>
        <dbReference type="ARBA" id="ARBA00022630"/>
    </source>
</evidence>
<keyword evidence="1" id="KW-0285">Flavoprotein</keyword>
<gene>
    <name evidence="6" type="ORF">MBRA_15670</name>
</gene>
<dbReference type="InterPro" id="IPR036661">
    <property type="entry name" value="Luciferase-like_sf"/>
</dbReference>
<evidence type="ECO:0000256" key="2">
    <source>
        <dbReference type="ARBA" id="ARBA00022643"/>
    </source>
</evidence>
<dbReference type="SUPFAM" id="SSF51679">
    <property type="entry name" value="Bacterial luciferase-like"/>
    <property type="match status" value="1"/>
</dbReference>
<dbReference type="EMBL" id="AP022606">
    <property type="protein sequence ID" value="BBZ11372.1"/>
    <property type="molecule type" value="Genomic_DNA"/>
</dbReference>
<accession>A0ABM7KKD0</accession>
<protein>
    <recommendedName>
        <fullName evidence="5">Luciferase-like domain-containing protein</fullName>
    </recommendedName>
</protein>
<dbReference type="InterPro" id="IPR011251">
    <property type="entry name" value="Luciferase-like_dom"/>
</dbReference>
<dbReference type="Pfam" id="PF00296">
    <property type="entry name" value="Bac_luciferase"/>
    <property type="match status" value="1"/>
</dbReference>
<evidence type="ECO:0000259" key="5">
    <source>
        <dbReference type="Pfam" id="PF00296"/>
    </source>
</evidence>
<sequence length="134" mass="15162">MWDPLLSLMAAAQATTELRVGTSVALPLEHEIFTFAKQVATLDQMTGGRLRLGIGVGFRAELEQSRPIKWSHRYRALADMVQALSALWTTDESEHHGPFFDFEPVWSFPKPREKPRPPLLAAACFALRPYCAHW</sequence>
<name>A0ABM7KKD0_9MYCO</name>